<dbReference type="Proteomes" id="UP000792457">
    <property type="component" value="Unassembled WGS sequence"/>
</dbReference>
<feature type="compositionally biased region" description="Polar residues" evidence="1">
    <location>
        <begin position="223"/>
        <end position="249"/>
    </location>
</feature>
<comment type="caution">
    <text evidence="2">The sequence shown here is derived from an EMBL/GenBank/DDBJ whole genome shotgun (WGS) entry which is preliminary data.</text>
</comment>
<sequence length="277" mass="31164">MTSHCTARAPVPTTCRVSLRWKMAQKVEDSTKTGAGTKEAYKPEWFAYQKMASFLHSIYIPRKTKTSDEGPENEEDDRSTYEHPTPDPAETSDINTACGDEESRDAAVTEAIDQGGPPQRRKRKVEKPEIIEKRMDEAYSLLKQVANKPKAAKDESALFSDLLCVKLRALDDDTRELAMHEINNLMFNLKKPKIQQPYWSYGHNYQQPNYFANTVPHGRSVNPAESSVDGSENSFSSCASSGHNPLSTSTQQYGSNDNQMEMPCRNVAEYVHTFNAN</sequence>
<evidence type="ECO:0000313" key="3">
    <source>
        <dbReference type="Proteomes" id="UP000792457"/>
    </source>
</evidence>
<proteinExistence type="predicted"/>
<feature type="region of interest" description="Disordered" evidence="1">
    <location>
        <begin position="62"/>
        <end position="129"/>
    </location>
</feature>
<evidence type="ECO:0000256" key="1">
    <source>
        <dbReference type="SAM" id="MobiDB-lite"/>
    </source>
</evidence>
<name>A0A8K0KKB4_LADFU</name>
<protein>
    <recommendedName>
        <fullName evidence="4">BESS domain-containing protein</fullName>
    </recommendedName>
</protein>
<gene>
    <name evidence="2" type="ORF">J437_LFUL013943</name>
</gene>
<evidence type="ECO:0008006" key="4">
    <source>
        <dbReference type="Google" id="ProtNLM"/>
    </source>
</evidence>
<dbReference type="EMBL" id="KZ308960">
    <property type="protein sequence ID" value="KAG8235859.1"/>
    <property type="molecule type" value="Genomic_DNA"/>
</dbReference>
<keyword evidence="3" id="KW-1185">Reference proteome</keyword>
<dbReference type="OrthoDB" id="6628055at2759"/>
<accession>A0A8K0KKB4</accession>
<evidence type="ECO:0000313" key="2">
    <source>
        <dbReference type="EMBL" id="KAG8235859.1"/>
    </source>
</evidence>
<feature type="region of interest" description="Disordered" evidence="1">
    <location>
        <begin position="222"/>
        <end position="249"/>
    </location>
</feature>
<organism evidence="2 3">
    <name type="scientific">Ladona fulva</name>
    <name type="common">Scarce chaser dragonfly</name>
    <name type="synonym">Libellula fulva</name>
    <dbReference type="NCBI Taxonomy" id="123851"/>
    <lineage>
        <taxon>Eukaryota</taxon>
        <taxon>Metazoa</taxon>
        <taxon>Ecdysozoa</taxon>
        <taxon>Arthropoda</taxon>
        <taxon>Hexapoda</taxon>
        <taxon>Insecta</taxon>
        <taxon>Pterygota</taxon>
        <taxon>Palaeoptera</taxon>
        <taxon>Odonata</taxon>
        <taxon>Epiprocta</taxon>
        <taxon>Anisoptera</taxon>
        <taxon>Libelluloidea</taxon>
        <taxon>Libellulidae</taxon>
        <taxon>Ladona</taxon>
    </lineage>
</organism>
<dbReference type="AlphaFoldDB" id="A0A8K0KKB4"/>
<reference evidence="2" key="1">
    <citation type="submission" date="2013-04" db="EMBL/GenBank/DDBJ databases">
        <authorList>
            <person name="Qu J."/>
            <person name="Murali S.C."/>
            <person name="Bandaranaike D."/>
            <person name="Bellair M."/>
            <person name="Blankenburg K."/>
            <person name="Chao H."/>
            <person name="Dinh H."/>
            <person name="Doddapaneni H."/>
            <person name="Downs B."/>
            <person name="Dugan-Rocha S."/>
            <person name="Elkadiri S."/>
            <person name="Gnanaolivu R.D."/>
            <person name="Hernandez B."/>
            <person name="Javaid M."/>
            <person name="Jayaseelan J.C."/>
            <person name="Lee S."/>
            <person name="Li M."/>
            <person name="Ming W."/>
            <person name="Munidasa M."/>
            <person name="Muniz J."/>
            <person name="Nguyen L."/>
            <person name="Ongeri F."/>
            <person name="Osuji N."/>
            <person name="Pu L.-L."/>
            <person name="Puazo M."/>
            <person name="Qu C."/>
            <person name="Quiroz J."/>
            <person name="Raj R."/>
            <person name="Weissenberger G."/>
            <person name="Xin Y."/>
            <person name="Zou X."/>
            <person name="Han Y."/>
            <person name="Richards S."/>
            <person name="Worley K."/>
            <person name="Muzny D."/>
            <person name="Gibbs R."/>
        </authorList>
    </citation>
    <scope>NUCLEOTIDE SEQUENCE</scope>
    <source>
        <strain evidence="2">Sampled in the wild</strain>
    </source>
</reference>
<reference evidence="2" key="2">
    <citation type="submission" date="2017-10" db="EMBL/GenBank/DDBJ databases">
        <title>Ladona fulva Genome sequencing and assembly.</title>
        <authorList>
            <person name="Murali S."/>
            <person name="Richards S."/>
            <person name="Bandaranaike D."/>
            <person name="Bellair M."/>
            <person name="Blankenburg K."/>
            <person name="Chao H."/>
            <person name="Dinh H."/>
            <person name="Doddapaneni H."/>
            <person name="Dugan-Rocha S."/>
            <person name="Elkadiri S."/>
            <person name="Gnanaolivu R."/>
            <person name="Hernandez B."/>
            <person name="Skinner E."/>
            <person name="Javaid M."/>
            <person name="Lee S."/>
            <person name="Li M."/>
            <person name="Ming W."/>
            <person name="Munidasa M."/>
            <person name="Muniz J."/>
            <person name="Nguyen L."/>
            <person name="Hughes D."/>
            <person name="Osuji N."/>
            <person name="Pu L.-L."/>
            <person name="Puazo M."/>
            <person name="Qu C."/>
            <person name="Quiroz J."/>
            <person name="Raj R."/>
            <person name="Weissenberger G."/>
            <person name="Xin Y."/>
            <person name="Zou X."/>
            <person name="Han Y."/>
            <person name="Worley K."/>
            <person name="Muzny D."/>
            <person name="Gibbs R."/>
        </authorList>
    </citation>
    <scope>NUCLEOTIDE SEQUENCE</scope>
    <source>
        <strain evidence="2">Sampled in the wild</strain>
    </source>
</reference>